<dbReference type="EMBL" id="BQNB010013933">
    <property type="protein sequence ID" value="GJT21990.1"/>
    <property type="molecule type" value="Genomic_DNA"/>
</dbReference>
<comment type="caution">
    <text evidence="1">The sequence shown here is derived from an EMBL/GenBank/DDBJ whole genome shotgun (WGS) entry which is preliminary data.</text>
</comment>
<protein>
    <submittedName>
        <fullName evidence="1">Uncharacterized protein</fullName>
    </submittedName>
</protein>
<gene>
    <name evidence="1" type="ORF">Tco_0891927</name>
</gene>
<sequence length="92" mass="10560">MSENEWRSIVQLTMSKKKELRPFIQLHNVLEMVVEVVVAVWQVVKMMMYGVDDDSVVMWMMVEGGVARLEWPEISSENMGGAGKLMRGERSV</sequence>
<dbReference type="Proteomes" id="UP001151760">
    <property type="component" value="Unassembled WGS sequence"/>
</dbReference>
<reference evidence="1" key="1">
    <citation type="journal article" date="2022" name="Int. J. Mol. Sci.">
        <title>Draft Genome of Tanacetum Coccineum: Genomic Comparison of Closely Related Tanacetum-Family Plants.</title>
        <authorList>
            <person name="Yamashiro T."/>
            <person name="Shiraishi A."/>
            <person name="Nakayama K."/>
            <person name="Satake H."/>
        </authorList>
    </citation>
    <scope>NUCLEOTIDE SEQUENCE</scope>
</reference>
<evidence type="ECO:0000313" key="2">
    <source>
        <dbReference type="Proteomes" id="UP001151760"/>
    </source>
</evidence>
<keyword evidence="2" id="KW-1185">Reference proteome</keyword>
<evidence type="ECO:0000313" key="1">
    <source>
        <dbReference type="EMBL" id="GJT21990.1"/>
    </source>
</evidence>
<name>A0ABQ5C4D7_9ASTR</name>
<accession>A0ABQ5C4D7</accession>
<proteinExistence type="predicted"/>
<reference evidence="1" key="2">
    <citation type="submission" date="2022-01" db="EMBL/GenBank/DDBJ databases">
        <authorList>
            <person name="Yamashiro T."/>
            <person name="Shiraishi A."/>
            <person name="Satake H."/>
            <person name="Nakayama K."/>
        </authorList>
    </citation>
    <scope>NUCLEOTIDE SEQUENCE</scope>
</reference>
<organism evidence="1 2">
    <name type="scientific">Tanacetum coccineum</name>
    <dbReference type="NCBI Taxonomy" id="301880"/>
    <lineage>
        <taxon>Eukaryota</taxon>
        <taxon>Viridiplantae</taxon>
        <taxon>Streptophyta</taxon>
        <taxon>Embryophyta</taxon>
        <taxon>Tracheophyta</taxon>
        <taxon>Spermatophyta</taxon>
        <taxon>Magnoliopsida</taxon>
        <taxon>eudicotyledons</taxon>
        <taxon>Gunneridae</taxon>
        <taxon>Pentapetalae</taxon>
        <taxon>asterids</taxon>
        <taxon>campanulids</taxon>
        <taxon>Asterales</taxon>
        <taxon>Asteraceae</taxon>
        <taxon>Asteroideae</taxon>
        <taxon>Anthemideae</taxon>
        <taxon>Anthemidinae</taxon>
        <taxon>Tanacetum</taxon>
    </lineage>
</organism>